<reference evidence="2" key="2">
    <citation type="journal article" date="2015" name="Data Brief">
        <title>Shoot transcriptome of the giant reed, Arundo donax.</title>
        <authorList>
            <person name="Barrero R.A."/>
            <person name="Guerrero F.D."/>
            <person name="Moolhuijzen P."/>
            <person name="Goolsby J.A."/>
            <person name="Tidwell J."/>
            <person name="Bellgard S.E."/>
            <person name="Bellgard M.I."/>
        </authorList>
    </citation>
    <scope>NUCLEOTIDE SEQUENCE</scope>
    <source>
        <tissue evidence="2">Shoot tissue taken approximately 20 cm above the soil surface</tissue>
    </source>
</reference>
<evidence type="ECO:0000313" key="2">
    <source>
        <dbReference type="EMBL" id="JAD24298.1"/>
    </source>
</evidence>
<protein>
    <submittedName>
        <fullName evidence="2">Uncharacterized protein</fullName>
    </submittedName>
</protein>
<name>A0A0A8YF66_ARUDO</name>
<organism evidence="2">
    <name type="scientific">Arundo donax</name>
    <name type="common">Giant reed</name>
    <name type="synonym">Donax arundinaceus</name>
    <dbReference type="NCBI Taxonomy" id="35708"/>
    <lineage>
        <taxon>Eukaryota</taxon>
        <taxon>Viridiplantae</taxon>
        <taxon>Streptophyta</taxon>
        <taxon>Embryophyta</taxon>
        <taxon>Tracheophyta</taxon>
        <taxon>Spermatophyta</taxon>
        <taxon>Magnoliopsida</taxon>
        <taxon>Liliopsida</taxon>
        <taxon>Poales</taxon>
        <taxon>Poaceae</taxon>
        <taxon>PACMAD clade</taxon>
        <taxon>Arundinoideae</taxon>
        <taxon>Arundineae</taxon>
        <taxon>Arundo</taxon>
    </lineage>
</organism>
<feature type="transmembrane region" description="Helical" evidence="1">
    <location>
        <begin position="12"/>
        <end position="37"/>
    </location>
</feature>
<evidence type="ECO:0000256" key="1">
    <source>
        <dbReference type="SAM" id="Phobius"/>
    </source>
</evidence>
<keyword evidence="1" id="KW-1133">Transmembrane helix</keyword>
<dbReference type="EMBL" id="GBRH01273597">
    <property type="protein sequence ID" value="JAD24298.1"/>
    <property type="molecule type" value="Transcribed_RNA"/>
</dbReference>
<reference evidence="2" key="1">
    <citation type="submission" date="2014-09" db="EMBL/GenBank/DDBJ databases">
        <authorList>
            <person name="Magalhaes I.L.F."/>
            <person name="Oliveira U."/>
            <person name="Santos F.R."/>
            <person name="Vidigal T.H.D.A."/>
            <person name="Brescovit A.D."/>
            <person name="Santos A.J."/>
        </authorList>
    </citation>
    <scope>NUCLEOTIDE SEQUENCE</scope>
    <source>
        <tissue evidence="2">Shoot tissue taken approximately 20 cm above the soil surface</tissue>
    </source>
</reference>
<dbReference type="AlphaFoldDB" id="A0A0A8YF66"/>
<keyword evidence="1" id="KW-0812">Transmembrane</keyword>
<keyword evidence="1" id="KW-0472">Membrane</keyword>
<sequence length="49" mass="5794">MMLWPKLNLINFFLMAELKCVSCIKILLYSLTILACLQHSSWLRHITSR</sequence>
<proteinExistence type="predicted"/>
<accession>A0A0A8YF66</accession>